<evidence type="ECO:0000313" key="1">
    <source>
        <dbReference type="EMBL" id="THC97684.1"/>
    </source>
</evidence>
<organism evidence="1 2">
    <name type="scientific">Aspergillus tanneri</name>
    <dbReference type="NCBI Taxonomy" id="1220188"/>
    <lineage>
        <taxon>Eukaryota</taxon>
        <taxon>Fungi</taxon>
        <taxon>Dikarya</taxon>
        <taxon>Ascomycota</taxon>
        <taxon>Pezizomycotina</taxon>
        <taxon>Eurotiomycetes</taxon>
        <taxon>Eurotiomycetidae</taxon>
        <taxon>Eurotiales</taxon>
        <taxon>Aspergillaceae</taxon>
        <taxon>Aspergillus</taxon>
        <taxon>Aspergillus subgen. Circumdati</taxon>
    </lineage>
</organism>
<keyword evidence="2" id="KW-1185">Reference proteome</keyword>
<comment type="caution">
    <text evidence="1">The sequence shown here is derived from an EMBL/GenBank/DDBJ whole genome shotgun (WGS) entry which is preliminary data.</text>
</comment>
<dbReference type="EMBL" id="SOSA01000067">
    <property type="protein sequence ID" value="THC97684.1"/>
    <property type="molecule type" value="Genomic_DNA"/>
</dbReference>
<gene>
    <name evidence="1" type="ORF">EYZ11_002847</name>
</gene>
<dbReference type="Gene3D" id="2.120.10.10">
    <property type="match status" value="1"/>
</dbReference>
<sequence length="82" mass="9516">MKQLRRDVFTIASINHPQIPYPNLLPNIIFNPPSNYTIPRTLYAHNEQLPNGDLLSTWENYLPPEPPAVYFPIYRSQDHGQA</sequence>
<protein>
    <submittedName>
        <fullName evidence="1">Uncharacterized protein</fullName>
    </submittedName>
</protein>
<dbReference type="Proteomes" id="UP000308092">
    <property type="component" value="Unassembled WGS sequence"/>
</dbReference>
<dbReference type="PANTHER" id="PTHR38792:SF3">
    <property type="entry name" value="BNR_ASP-BOX REPEAT DOMAIN PROTEIN (AFU_ORTHOLOGUE AFUA_7G06430)-RELATED"/>
    <property type="match status" value="1"/>
</dbReference>
<dbReference type="PANTHER" id="PTHR38792">
    <property type="entry name" value="BNR/ASP-BOX REPEAT DOMAIN PROTEIN (AFU_ORTHOLOGUE AFUA_7G06430)-RELATED"/>
    <property type="match status" value="1"/>
</dbReference>
<dbReference type="AlphaFoldDB" id="A0A4V3UQ53"/>
<dbReference type="STRING" id="1220188.A0A4V3UQ53"/>
<evidence type="ECO:0000313" key="2">
    <source>
        <dbReference type="Proteomes" id="UP000308092"/>
    </source>
</evidence>
<dbReference type="VEuPathDB" id="FungiDB:EYZ11_002847"/>
<name>A0A4V3UQ53_9EURO</name>
<accession>A0A4V3UQ53</accession>
<reference evidence="1 2" key="1">
    <citation type="submission" date="2019-03" db="EMBL/GenBank/DDBJ databases">
        <title>The genome sequence of a newly discovered highly antifungal drug resistant Aspergillus species, Aspergillus tanneri NIH 1004.</title>
        <authorList>
            <person name="Mounaud S."/>
            <person name="Singh I."/>
            <person name="Joardar V."/>
            <person name="Pakala S."/>
            <person name="Pakala S."/>
            <person name="Venepally P."/>
            <person name="Hoover J."/>
            <person name="Nierman W."/>
            <person name="Chung J."/>
            <person name="Losada L."/>
        </authorList>
    </citation>
    <scope>NUCLEOTIDE SEQUENCE [LARGE SCALE GENOMIC DNA]</scope>
    <source>
        <strain evidence="1 2">NIH1004</strain>
    </source>
</reference>
<proteinExistence type="predicted"/>